<dbReference type="InterPro" id="IPR018060">
    <property type="entry name" value="HTH_AraC"/>
</dbReference>
<dbReference type="SUPFAM" id="SSF46689">
    <property type="entry name" value="Homeodomain-like"/>
    <property type="match status" value="1"/>
</dbReference>
<evidence type="ECO:0000259" key="4">
    <source>
        <dbReference type="PROSITE" id="PS01124"/>
    </source>
</evidence>
<proteinExistence type="predicted"/>
<dbReference type="InterPro" id="IPR020449">
    <property type="entry name" value="Tscrpt_reg_AraC-type_HTH"/>
</dbReference>
<dbReference type="InterPro" id="IPR032687">
    <property type="entry name" value="AraC-type_N"/>
</dbReference>
<evidence type="ECO:0000256" key="2">
    <source>
        <dbReference type="ARBA" id="ARBA00023125"/>
    </source>
</evidence>
<dbReference type="EMBL" id="UINC01025987">
    <property type="protein sequence ID" value="SVB02615.1"/>
    <property type="molecule type" value="Genomic_DNA"/>
</dbReference>
<organism evidence="5">
    <name type="scientific">marine metagenome</name>
    <dbReference type="NCBI Taxonomy" id="408172"/>
    <lineage>
        <taxon>unclassified sequences</taxon>
        <taxon>metagenomes</taxon>
        <taxon>ecological metagenomes</taxon>
    </lineage>
</organism>
<dbReference type="PANTHER" id="PTHR47894:SF1">
    <property type="entry name" value="HTH-TYPE TRANSCRIPTIONAL REGULATOR VQSM"/>
    <property type="match status" value="1"/>
</dbReference>
<protein>
    <recommendedName>
        <fullName evidence="4">HTH araC/xylS-type domain-containing protein</fullName>
    </recommendedName>
</protein>
<dbReference type="GO" id="GO:0005829">
    <property type="term" value="C:cytosol"/>
    <property type="evidence" value="ECO:0007669"/>
    <property type="project" value="TreeGrafter"/>
</dbReference>
<sequence length="347" mass="39290">VKNQQTNYQNVPAAWLEPSLHSVYLHAMINFAEYRDDCRMVSRRDIDFRPGLHSYLQTYNLLKELRFPIEPAAGLEFGLSVPPAAHGAMGQAAVTSPDVSEAFATIAEYTPMRNDLVRYRWYESGNMGTFTIEPLFEMGEYQDMILAATIATFVQMVAFLLGTRRVSGLVVETPWQIQHQPDSRNSYMAGADLRYIRATQRASIIVPSQVLSHRNVTRDAVQFKQACETCRGELTQLRGSCAAGIKSYLQSMDCHEWPVLDVAAEQLAMSRRTLIRKLQAEGTSYRALVDELKGNLACWRLKSTHEPIGELAYSLGFADESNFSRSFRRWRGMTPSQYRKLISGIPK</sequence>
<gene>
    <name evidence="5" type="ORF">METZ01_LOCUS155469</name>
</gene>
<keyword evidence="1" id="KW-0805">Transcription regulation</keyword>
<dbReference type="AlphaFoldDB" id="A0A382AM19"/>
<reference evidence="5" key="1">
    <citation type="submission" date="2018-05" db="EMBL/GenBank/DDBJ databases">
        <authorList>
            <person name="Lanie J.A."/>
            <person name="Ng W.-L."/>
            <person name="Kazmierczak K.M."/>
            <person name="Andrzejewski T.M."/>
            <person name="Davidsen T.M."/>
            <person name="Wayne K.J."/>
            <person name="Tettelin H."/>
            <person name="Glass J.I."/>
            <person name="Rusch D."/>
            <person name="Podicherti R."/>
            <person name="Tsui H.-C.T."/>
            <person name="Winkler M.E."/>
        </authorList>
    </citation>
    <scope>NUCLEOTIDE SEQUENCE</scope>
</reference>
<dbReference type="PANTHER" id="PTHR47894">
    <property type="entry name" value="HTH-TYPE TRANSCRIPTIONAL REGULATOR GADX"/>
    <property type="match status" value="1"/>
</dbReference>
<feature type="domain" description="HTH araC/xylS-type" evidence="4">
    <location>
        <begin position="243"/>
        <end position="341"/>
    </location>
</feature>
<dbReference type="SMART" id="SM00342">
    <property type="entry name" value="HTH_ARAC"/>
    <property type="match status" value="1"/>
</dbReference>
<dbReference type="InterPro" id="IPR009057">
    <property type="entry name" value="Homeodomain-like_sf"/>
</dbReference>
<dbReference type="Pfam" id="PF12625">
    <property type="entry name" value="Arabinose_bd"/>
    <property type="match status" value="1"/>
</dbReference>
<evidence type="ECO:0000313" key="5">
    <source>
        <dbReference type="EMBL" id="SVB02615.1"/>
    </source>
</evidence>
<keyword evidence="2" id="KW-0238">DNA-binding</keyword>
<evidence type="ECO:0000256" key="3">
    <source>
        <dbReference type="ARBA" id="ARBA00023163"/>
    </source>
</evidence>
<dbReference type="PROSITE" id="PS01124">
    <property type="entry name" value="HTH_ARAC_FAMILY_2"/>
    <property type="match status" value="1"/>
</dbReference>
<feature type="non-terminal residue" evidence="5">
    <location>
        <position position="1"/>
    </location>
</feature>
<accession>A0A382AM19</accession>
<evidence type="ECO:0000256" key="1">
    <source>
        <dbReference type="ARBA" id="ARBA00023015"/>
    </source>
</evidence>
<keyword evidence="3" id="KW-0804">Transcription</keyword>
<dbReference type="PRINTS" id="PR00032">
    <property type="entry name" value="HTHARAC"/>
</dbReference>
<dbReference type="Pfam" id="PF12833">
    <property type="entry name" value="HTH_18"/>
    <property type="match status" value="1"/>
</dbReference>
<name>A0A382AM19_9ZZZZ</name>
<dbReference type="Gene3D" id="1.10.10.60">
    <property type="entry name" value="Homeodomain-like"/>
    <property type="match status" value="1"/>
</dbReference>
<dbReference type="GO" id="GO:0000976">
    <property type="term" value="F:transcription cis-regulatory region binding"/>
    <property type="evidence" value="ECO:0007669"/>
    <property type="project" value="TreeGrafter"/>
</dbReference>
<dbReference type="GO" id="GO:0003700">
    <property type="term" value="F:DNA-binding transcription factor activity"/>
    <property type="evidence" value="ECO:0007669"/>
    <property type="project" value="InterPro"/>
</dbReference>